<feature type="compositionally biased region" description="Polar residues" evidence="1">
    <location>
        <begin position="324"/>
        <end position="336"/>
    </location>
</feature>
<protein>
    <submittedName>
        <fullName evidence="2">Uncharacterized protein</fullName>
    </submittedName>
</protein>
<gene>
    <name evidence="2" type="ORF">BAUCODRAFT_126985</name>
</gene>
<reference evidence="2 3" key="1">
    <citation type="journal article" date="2012" name="PLoS Pathog.">
        <title>Diverse lifestyles and strategies of plant pathogenesis encoded in the genomes of eighteen Dothideomycetes fungi.</title>
        <authorList>
            <person name="Ohm R.A."/>
            <person name="Feau N."/>
            <person name="Henrissat B."/>
            <person name="Schoch C.L."/>
            <person name="Horwitz B.A."/>
            <person name="Barry K.W."/>
            <person name="Condon B.J."/>
            <person name="Copeland A.C."/>
            <person name="Dhillon B."/>
            <person name="Glaser F."/>
            <person name="Hesse C.N."/>
            <person name="Kosti I."/>
            <person name="LaButti K."/>
            <person name="Lindquist E.A."/>
            <person name="Lucas S."/>
            <person name="Salamov A.A."/>
            <person name="Bradshaw R.E."/>
            <person name="Ciuffetti L."/>
            <person name="Hamelin R.C."/>
            <person name="Kema G.H.J."/>
            <person name="Lawrence C."/>
            <person name="Scott J.A."/>
            <person name="Spatafora J.W."/>
            <person name="Turgeon B.G."/>
            <person name="de Wit P.J.G.M."/>
            <person name="Zhong S."/>
            <person name="Goodwin S.B."/>
            <person name="Grigoriev I.V."/>
        </authorList>
    </citation>
    <scope>NUCLEOTIDE SEQUENCE [LARGE SCALE GENOMIC DNA]</scope>
    <source>
        <strain evidence="2 3">UAMH 10762</strain>
    </source>
</reference>
<feature type="region of interest" description="Disordered" evidence="1">
    <location>
        <begin position="219"/>
        <end position="248"/>
    </location>
</feature>
<feature type="region of interest" description="Disordered" evidence="1">
    <location>
        <begin position="19"/>
        <end position="64"/>
    </location>
</feature>
<dbReference type="EMBL" id="KB445564">
    <property type="protein sequence ID" value="EMC91062.1"/>
    <property type="molecule type" value="Genomic_DNA"/>
</dbReference>
<dbReference type="GeneID" id="19108095"/>
<feature type="compositionally biased region" description="Basic residues" evidence="1">
    <location>
        <begin position="104"/>
        <end position="113"/>
    </location>
</feature>
<feature type="compositionally biased region" description="Polar residues" evidence="1">
    <location>
        <begin position="169"/>
        <end position="180"/>
    </location>
</feature>
<sequence length="423" mass="44741">MAPSLLRVCSHHICKAPAPFRLPRTTDTSQRESSSEPQSRPQEQRLRKEFPGLSGKLPPLRQHSTLFKKCADKMVDGKHSTRRAVKEGRAALVSEAPADLTAHVRPRPHRPGGGRRQTTTPKGVKSGRAGKTKQPPKSRAVSLGQAFTGSHHQQDAVQHSPVPAIPDNAEQQSHSHTQPTLKVSLYQPTVEDAEESPLNDTVPAVGLFGQPDALADNSAATTTTVEDEHGAGGSTAITPAHNTNGQPGAAAKAAFDIFRIRKNVLEGLASIAQPDRADANQPAQSTAPTPSTSQPSVSTALTSVQPGAGSDVLKMPPPALMPRPSNQKAAVPSNTVTEDKAKQPNGAANLTSEHHAKPHSRPRIGPAEASSSMNVDDADDASLFGDDPPAQPEAPRPSLALPKTSVEPRGTVRFPHQRTSCEL</sequence>
<evidence type="ECO:0000313" key="3">
    <source>
        <dbReference type="Proteomes" id="UP000011761"/>
    </source>
</evidence>
<accession>M2LB73</accession>
<name>M2LB73_BAUPA</name>
<feature type="compositionally biased region" description="Polar residues" evidence="1">
    <location>
        <begin position="145"/>
        <end position="157"/>
    </location>
</feature>
<dbReference type="Proteomes" id="UP000011761">
    <property type="component" value="Unassembled WGS sequence"/>
</dbReference>
<evidence type="ECO:0000313" key="2">
    <source>
        <dbReference type="EMBL" id="EMC91062.1"/>
    </source>
</evidence>
<dbReference type="RefSeq" id="XP_007681554.1">
    <property type="nucleotide sequence ID" value="XM_007683364.1"/>
</dbReference>
<feature type="compositionally biased region" description="Polar residues" evidence="1">
    <location>
        <begin position="235"/>
        <end position="246"/>
    </location>
</feature>
<feature type="compositionally biased region" description="Low complexity" evidence="1">
    <location>
        <begin position="281"/>
        <end position="300"/>
    </location>
</feature>
<evidence type="ECO:0000256" key="1">
    <source>
        <dbReference type="SAM" id="MobiDB-lite"/>
    </source>
</evidence>
<dbReference type="AlphaFoldDB" id="M2LB73"/>
<feature type="compositionally biased region" description="Basic and acidic residues" evidence="1">
    <location>
        <begin position="77"/>
        <end position="89"/>
    </location>
</feature>
<dbReference type="HOGENOM" id="CLU_648870_0_0_1"/>
<keyword evidence="3" id="KW-1185">Reference proteome</keyword>
<feature type="region of interest" description="Disordered" evidence="1">
    <location>
        <begin position="274"/>
        <end position="423"/>
    </location>
</feature>
<organism evidence="2 3">
    <name type="scientific">Baudoinia panamericana (strain UAMH 10762)</name>
    <name type="common">Angels' share fungus</name>
    <name type="synonym">Baudoinia compniacensis (strain UAMH 10762)</name>
    <dbReference type="NCBI Taxonomy" id="717646"/>
    <lineage>
        <taxon>Eukaryota</taxon>
        <taxon>Fungi</taxon>
        <taxon>Dikarya</taxon>
        <taxon>Ascomycota</taxon>
        <taxon>Pezizomycotina</taxon>
        <taxon>Dothideomycetes</taxon>
        <taxon>Dothideomycetidae</taxon>
        <taxon>Mycosphaerellales</taxon>
        <taxon>Teratosphaeriaceae</taxon>
        <taxon>Baudoinia</taxon>
    </lineage>
</organism>
<dbReference type="KEGG" id="bcom:BAUCODRAFT_126985"/>
<feature type="region of interest" description="Disordered" evidence="1">
    <location>
        <begin position="77"/>
        <end position="180"/>
    </location>
</feature>
<dbReference type="OrthoDB" id="3904679at2759"/>
<proteinExistence type="predicted"/>